<dbReference type="NCBIfam" id="NF033559">
    <property type="entry name" value="transpos_IS1634"/>
    <property type="match status" value="1"/>
</dbReference>
<dbReference type="Proteomes" id="UP000503483">
    <property type="component" value="Chromosome"/>
</dbReference>
<dbReference type="RefSeq" id="WP_172127409.1">
    <property type="nucleotide sequence ID" value="NZ_CP042652.1"/>
</dbReference>
<reference evidence="2 3" key="1">
    <citation type="submission" date="2019-08" db="EMBL/GenBank/DDBJ databases">
        <title>Complete genome sequence of Arcobacter acticola.</title>
        <authorList>
            <person name="Miller W."/>
        </authorList>
    </citation>
    <scope>NUCLEOTIDE SEQUENCE [LARGE SCALE GENOMIC DNA]</scope>
    <source>
        <strain evidence="2 3">KCTC 52212</strain>
    </source>
</reference>
<dbReference type="GO" id="GO:0003677">
    <property type="term" value="F:DNA binding"/>
    <property type="evidence" value="ECO:0007669"/>
    <property type="project" value="InterPro"/>
</dbReference>
<dbReference type="InterPro" id="IPR002559">
    <property type="entry name" value="Transposase_11"/>
</dbReference>
<accession>A0A6M8EYC8</accession>
<evidence type="ECO:0000313" key="2">
    <source>
        <dbReference type="EMBL" id="QKE29565.1"/>
    </source>
</evidence>
<dbReference type="KEGG" id="paco:AACT_2475"/>
<sequence length="573" mass="66152">MFVRIKSKSKDKYNKSVQLVESSRVNGKVVQTIVKHIGVAYNDEQLDELRLLAKSIQITLENVDKESLFQAEELIEDLTLEGKYDQSIYSDEDYNVDIRNLEEESRTITGIHDIYGKLYDELKVGSIIANPARNVSVAKIFKEMVISRIANPDSKRGSVADLEEKYGVEIDLDKVYRMMDKLDDIAIAKLNTLSYNKTKELFGDKIDVIYFDATTIYFESFTEDTGEDALKKNGYSKDLKFNQPQVVLALMVTKEGLPIGYEAFSGDTFDGHTLIPSLKILREKYNIDNVVYVADSGMFNKNNLQELDQLEEHKFNYIVGARIKNISKSIKEQILNMNDYLQLNEDIKVKNITLDNGRKLIVTHSLKRARKDKTDREKGIIKLREKLQKNRSVKTHLSTQGFKKYLQLEETKDEATSCDFTITLNEEKIVQDALWDGLKGLIVNKDSKLTNDEILTQYSNLWQVEESFRITKSDLKIRPVYHWKPSRVKAHLAISFAALFLVRHLEYRVKVQYKKLSPKKIKELLLSVQHSTLVDKTRKIKYAIPSKTNVDINKLYRIMGLKKHTTPYILGKF</sequence>
<dbReference type="Pfam" id="PF01609">
    <property type="entry name" value="DDE_Tnp_1"/>
    <property type="match status" value="1"/>
</dbReference>
<evidence type="ECO:0000313" key="3">
    <source>
        <dbReference type="Proteomes" id="UP000503483"/>
    </source>
</evidence>
<gene>
    <name evidence="2" type="ORF">AACT_2475</name>
</gene>
<dbReference type="SUPFAM" id="SSF53098">
    <property type="entry name" value="Ribonuclease H-like"/>
    <property type="match status" value="1"/>
</dbReference>
<organism evidence="2 3">
    <name type="scientific">Arcobacter acticola</name>
    <dbReference type="NCBI Taxonomy" id="1849015"/>
    <lineage>
        <taxon>Bacteria</taxon>
        <taxon>Pseudomonadati</taxon>
        <taxon>Campylobacterota</taxon>
        <taxon>Epsilonproteobacteria</taxon>
        <taxon>Campylobacterales</taxon>
        <taxon>Arcobacteraceae</taxon>
        <taxon>Arcobacter</taxon>
    </lineage>
</organism>
<dbReference type="InterPro" id="IPR047654">
    <property type="entry name" value="IS1634_transpos"/>
</dbReference>
<evidence type="ECO:0000259" key="1">
    <source>
        <dbReference type="Pfam" id="PF01609"/>
    </source>
</evidence>
<name>A0A6M8EYC8_9BACT</name>
<keyword evidence="3" id="KW-1185">Reference proteome</keyword>
<feature type="domain" description="Transposase IS4-like" evidence="1">
    <location>
        <begin position="206"/>
        <end position="501"/>
    </location>
</feature>
<dbReference type="InterPro" id="IPR012337">
    <property type="entry name" value="RNaseH-like_sf"/>
</dbReference>
<dbReference type="AlphaFoldDB" id="A0A6M8EYC8"/>
<proteinExistence type="predicted"/>
<dbReference type="EMBL" id="CP042652">
    <property type="protein sequence ID" value="QKE29565.1"/>
    <property type="molecule type" value="Genomic_DNA"/>
</dbReference>
<protein>
    <submittedName>
        <fullName evidence="2">Transposase, IS1634 family</fullName>
    </submittedName>
</protein>
<dbReference type="GO" id="GO:0006313">
    <property type="term" value="P:DNA transposition"/>
    <property type="evidence" value="ECO:0007669"/>
    <property type="project" value="InterPro"/>
</dbReference>
<dbReference type="GO" id="GO:0004803">
    <property type="term" value="F:transposase activity"/>
    <property type="evidence" value="ECO:0007669"/>
    <property type="project" value="InterPro"/>
</dbReference>